<name>Q6N246_RHOPA</name>
<feature type="transmembrane region" description="Helical" evidence="1">
    <location>
        <begin position="61"/>
        <end position="79"/>
    </location>
</feature>
<proteinExistence type="predicted"/>
<evidence type="ECO:0000256" key="1">
    <source>
        <dbReference type="SAM" id="Phobius"/>
    </source>
</evidence>
<organism evidence="2">
    <name type="scientific">Rhodopseudomonas palustris (strain ATCC BAA-98 / CGA009)</name>
    <dbReference type="NCBI Taxonomy" id="258594"/>
    <lineage>
        <taxon>Bacteria</taxon>
        <taxon>Pseudomonadati</taxon>
        <taxon>Pseudomonadota</taxon>
        <taxon>Alphaproteobacteria</taxon>
        <taxon>Hyphomicrobiales</taxon>
        <taxon>Nitrobacteraceae</taxon>
        <taxon>Rhodopseudomonas</taxon>
    </lineage>
</organism>
<sequence>MMPAAGLETDFTMSKLSMPKLSRQTVLRLAGAGIAAVVIAGVLSVMTLRGMGLPGESVREGALNVASLVFAFVLIAGVGRRQNDKR</sequence>
<keyword evidence="1" id="KW-1133">Transmembrane helix</keyword>
<dbReference type="EMBL" id="BX572606">
    <property type="protein sequence ID" value="CAE29645.1"/>
    <property type="molecule type" value="Genomic_DNA"/>
</dbReference>
<accession>Q6N246</accession>
<dbReference type="HOGENOM" id="CLU_201231_0_0_5"/>
<reference evidence="2" key="1">
    <citation type="journal article" date="2004" name="Nat. Biotechnol.">
        <title>Complete genome sequence of the metabolically versatile photosynthetic bacterium Rhodopseudomonas palustris.</title>
        <authorList>
            <person name="Larimer F.W."/>
            <person name="Chain P."/>
            <person name="Hauser L."/>
            <person name="Lamerdin J."/>
            <person name="Malfatti S."/>
            <person name="Do L."/>
            <person name="Land M.L."/>
            <person name="Pelletier D.A."/>
            <person name="Beatty J.T."/>
            <person name="Lang A.S."/>
            <person name="Tabita F.R."/>
            <person name="Gibson J.L."/>
            <person name="Hanson T.E."/>
            <person name="Bobst C."/>
            <person name="Torres J.L."/>
            <person name="Peres C."/>
            <person name="Harrison F.H."/>
            <person name="Gibson J."/>
            <person name="Harwood C.S."/>
        </authorList>
    </citation>
    <scope>NUCLEOTIDE SEQUENCE [LARGE SCALE GENOMIC DNA]</scope>
    <source>
        <strain evidence="2">CGA009</strain>
    </source>
</reference>
<dbReference type="AlphaFoldDB" id="Q6N246"/>
<keyword evidence="1" id="KW-0472">Membrane</keyword>
<protein>
    <submittedName>
        <fullName evidence="2">Uncharacterized protein</fullName>
    </submittedName>
</protein>
<feature type="transmembrane region" description="Helical" evidence="1">
    <location>
        <begin position="26"/>
        <end position="49"/>
    </location>
</feature>
<evidence type="ECO:0000313" key="2">
    <source>
        <dbReference type="EMBL" id="CAE29645.1"/>
    </source>
</evidence>
<dbReference type="STRING" id="258594.RPA4204"/>
<gene>
    <name evidence="2" type="ordered locus">RPA4204</name>
</gene>
<keyword evidence="1" id="KW-0812">Transmembrane</keyword>